<dbReference type="Gene3D" id="3.40.190.170">
    <property type="entry name" value="Bacterial extracellular solute-binding protein, family 7"/>
    <property type="match status" value="1"/>
</dbReference>
<feature type="signal peptide" evidence="2">
    <location>
        <begin position="1"/>
        <end position="41"/>
    </location>
</feature>
<dbReference type="CDD" id="cd13665">
    <property type="entry name" value="PBP2_TRAP_Dctp3_4"/>
    <property type="match status" value="1"/>
</dbReference>
<dbReference type="NCBIfam" id="NF037995">
    <property type="entry name" value="TRAP_S1"/>
    <property type="match status" value="1"/>
</dbReference>
<dbReference type="EMBL" id="SNVV01000013">
    <property type="protein sequence ID" value="TDN48899.1"/>
    <property type="molecule type" value="Genomic_DNA"/>
</dbReference>
<evidence type="ECO:0000256" key="1">
    <source>
        <dbReference type="ARBA" id="ARBA00022729"/>
    </source>
</evidence>
<evidence type="ECO:0000256" key="2">
    <source>
        <dbReference type="SAM" id="SignalP"/>
    </source>
</evidence>
<dbReference type="GO" id="GO:0055085">
    <property type="term" value="P:transmembrane transport"/>
    <property type="evidence" value="ECO:0007669"/>
    <property type="project" value="InterPro"/>
</dbReference>
<dbReference type="InterPro" id="IPR038404">
    <property type="entry name" value="TRAP_DctP_sf"/>
</dbReference>
<reference evidence="3 4" key="1">
    <citation type="submission" date="2019-03" db="EMBL/GenBank/DDBJ databases">
        <title>Genomic Encyclopedia of Type Strains, Phase IV (KMG-IV): sequencing the most valuable type-strain genomes for metagenomic binning, comparative biology and taxonomic classification.</title>
        <authorList>
            <person name="Goeker M."/>
        </authorList>
    </citation>
    <scope>NUCLEOTIDE SEQUENCE [LARGE SCALE GENOMIC DNA]</scope>
    <source>
        <strain evidence="3 4">DSM 12121</strain>
    </source>
</reference>
<dbReference type="RefSeq" id="WP_133592954.1">
    <property type="nucleotide sequence ID" value="NZ_SNVV01000013.1"/>
</dbReference>
<dbReference type="OrthoDB" id="9794826at2"/>
<dbReference type="Pfam" id="PF03480">
    <property type="entry name" value="DctP"/>
    <property type="match status" value="1"/>
</dbReference>
<sequence length="359" mass="38319">MKSTRQPTPAAPAARPSRKPRAAVLTLAAALAALALPAAHAQEVTLKVAHFLPANVSGHQKVLVPWCADIARDSQGRIACQFYPAMQLGGTPAQLVDQVKNGVADVVWTVPGYSAGRFPAIEAMELPFVISDASRGGLATWQYYQRHAQKEFEAYKVLAMFIDGGVTLHTGRKEIKAPADIEGLKLRAPGRMASKTLAALGGQPVAMPPAQMTEAIAKGVVDGAMGGWEFVPSTKLDEVTRFHVDPPAGQPFPVATVLTILMNKAKYERLPDDLKAVIDKHSGEALVVRAGRNWDDETEAARAKVLAGGGKIHRFSEDDMRAMRAATAKVDEEWIAEVSRKGLDGKALAATARELAAAP</sequence>
<evidence type="ECO:0000313" key="4">
    <source>
        <dbReference type="Proteomes" id="UP000295129"/>
    </source>
</evidence>
<keyword evidence="1 2" id="KW-0732">Signal</keyword>
<proteinExistence type="predicted"/>
<dbReference type="InterPro" id="IPR018389">
    <property type="entry name" value="DctP_fam"/>
</dbReference>
<accession>A0A4R6DW69</accession>
<protein>
    <submittedName>
        <fullName evidence="3">TRAP-type C4-dicarboxylate transport system substrate-binding protein</fullName>
    </submittedName>
</protein>
<organism evidence="3 4">
    <name type="scientific">Azoarcus indigens</name>
    <dbReference type="NCBI Taxonomy" id="29545"/>
    <lineage>
        <taxon>Bacteria</taxon>
        <taxon>Pseudomonadati</taxon>
        <taxon>Pseudomonadota</taxon>
        <taxon>Betaproteobacteria</taxon>
        <taxon>Rhodocyclales</taxon>
        <taxon>Zoogloeaceae</taxon>
        <taxon>Azoarcus</taxon>
    </lineage>
</organism>
<comment type="caution">
    <text evidence="3">The sequence shown here is derived from an EMBL/GenBank/DDBJ whole genome shotgun (WGS) entry which is preliminary data.</text>
</comment>
<dbReference type="PANTHER" id="PTHR33376">
    <property type="match status" value="1"/>
</dbReference>
<keyword evidence="4" id="KW-1185">Reference proteome</keyword>
<dbReference type="Proteomes" id="UP000295129">
    <property type="component" value="Unassembled WGS sequence"/>
</dbReference>
<evidence type="ECO:0000313" key="3">
    <source>
        <dbReference type="EMBL" id="TDN48899.1"/>
    </source>
</evidence>
<dbReference type="AlphaFoldDB" id="A0A4R6DW69"/>
<dbReference type="PANTHER" id="PTHR33376:SF15">
    <property type="entry name" value="BLL6794 PROTEIN"/>
    <property type="match status" value="1"/>
</dbReference>
<name>A0A4R6DW69_9RHOO</name>
<feature type="chain" id="PRO_5020476318" evidence="2">
    <location>
        <begin position="42"/>
        <end position="359"/>
    </location>
</feature>
<gene>
    <name evidence="3" type="ORF">C7389_11320</name>
</gene>